<dbReference type="InterPro" id="IPR051201">
    <property type="entry name" value="Chloro_Bact_Ser_Proteases"/>
</dbReference>
<organism evidence="7 8">
    <name type="scientific">Metabacillus fastidiosus</name>
    <dbReference type="NCBI Taxonomy" id="1458"/>
    <lineage>
        <taxon>Bacteria</taxon>
        <taxon>Bacillati</taxon>
        <taxon>Bacillota</taxon>
        <taxon>Bacilli</taxon>
        <taxon>Bacillales</taxon>
        <taxon>Bacillaceae</taxon>
        <taxon>Metabacillus</taxon>
    </lineage>
</organism>
<gene>
    <name evidence="7" type="ORF">P9271_15500</name>
</gene>
<dbReference type="GeneID" id="301142865"/>
<keyword evidence="5" id="KW-1133">Transmembrane helix</keyword>
<dbReference type="Pfam" id="PF13365">
    <property type="entry name" value="Trypsin_2"/>
    <property type="match status" value="1"/>
</dbReference>
<dbReference type="InterPro" id="IPR026870">
    <property type="entry name" value="Zinc_ribbon_dom"/>
</dbReference>
<feature type="compositionally biased region" description="Acidic residues" evidence="4">
    <location>
        <begin position="413"/>
        <end position="428"/>
    </location>
</feature>
<dbReference type="InterPro" id="IPR001940">
    <property type="entry name" value="Peptidase_S1C"/>
</dbReference>
<proteinExistence type="predicted"/>
<evidence type="ECO:0000313" key="8">
    <source>
        <dbReference type="Proteomes" id="UP001342826"/>
    </source>
</evidence>
<reference evidence="7 8" key="1">
    <citation type="submission" date="2023-03" db="EMBL/GenBank/DDBJ databases">
        <title>Bacillus Genome Sequencing.</title>
        <authorList>
            <person name="Dunlap C."/>
        </authorList>
    </citation>
    <scope>NUCLEOTIDE SEQUENCE [LARGE SCALE GENOMIC DNA]</scope>
    <source>
        <strain evidence="7 8">NRS-1717</strain>
    </source>
</reference>
<evidence type="ECO:0000256" key="5">
    <source>
        <dbReference type="SAM" id="Phobius"/>
    </source>
</evidence>
<evidence type="ECO:0000256" key="4">
    <source>
        <dbReference type="SAM" id="MobiDB-lite"/>
    </source>
</evidence>
<dbReference type="PANTHER" id="PTHR43343:SF3">
    <property type="entry name" value="PROTEASE DO-LIKE 8, CHLOROPLASTIC"/>
    <property type="match status" value="1"/>
</dbReference>
<name>A0ABU6P013_9BACI</name>
<dbReference type="PRINTS" id="PR00834">
    <property type="entry name" value="PROTEASES2C"/>
</dbReference>
<feature type="region of interest" description="Disordered" evidence="4">
    <location>
        <begin position="342"/>
        <end position="428"/>
    </location>
</feature>
<dbReference type="EMBL" id="JARTFS010000013">
    <property type="protein sequence ID" value="MED4402709.1"/>
    <property type="molecule type" value="Genomic_DNA"/>
</dbReference>
<evidence type="ECO:0000259" key="6">
    <source>
        <dbReference type="Pfam" id="PF13240"/>
    </source>
</evidence>
<keyword evidence="1" id="KW-0645">Protease</keyword>
<evidence type="ECO:0000313" key="7">
    <source>
        <dbReference type="EMBL" id="MED4402709.1"/>
    </source>
</evidence>
<dbReference type="InterPro" id="IPR009003">
    <property type="entry name" value="Peptidase_S1_PA"/>
</dbReference>
<keyword evidence="5" id="KW-0472">Membrane</keyword>
<evidence type="ECO:0000256" key="2">
    <source>
        <dbReference type="ARBA" id="ARBA00022801"/>
    </source>
</evidence>
<keyword evidence="2" id="KW-0378">Hydrolase</keyword>
<feature type="domain" description="Zinc-ribbon" evidence="6">
    <location>
        <begin position="2"/>
        <end position="23"/>
    </location>
</feature>
<evidence type="ECO:0000256" key="3">
    <source>
        <dbReference type="ARBA" id="ARBA00022825"/>
    </source>
</evidence>
<dbReference type="PANTHER" id="PTHR43343">
    <property type="entry name" value="PEPTIDASE S12"/>
    <property type="match status" value="1"/>
</dbReference>
<comment type="caution">
    <text evidence="7">The sequence shown here is derived from an EMBL/GenBank/DDBJ whole genome shotgun (WGS) entry which is preliminary data.</text>
</comment>
<dbReference type="Gene3D" id="2.40.10.120">
    <property type="match status" value="1"/>
</dbReference>
<dbReference type="Proteomes" id="UP001342826">
    <property type="component" value="Unassembled WGS sequence"/>
</dbReference>
<sequence length="428" mass="47697">MYCPKCGTQMSEQARFCSGCGHKKTKGTGKLLIITTIFAAIACIAIFSLLGVKLKELIPKQETANEVVKKKEENIAQTKGENPQKQAVSLKKMEQVEAPKDVSQIINASQEKVFTIFTDIGQGSGFLINKKGDILTNAHVVEGDINPVVRAKDGTEYEGRLIGYSNTTDIALIRVPALANHKPLPLETANSVKIGEEVIALGSPKGYENTATLGNISGVNRTFIINPFHYEGIYQTSAPIAPGSSGGPLLNKKDGKVIAINSARDSSEVNIGFSIPIYKIIGTVNEWVKSPMAEDNIFSLFYYEEGVYYYNDYADDAGYFEGGDYNEDYYEYYEYPYEEAPADESYEEYGSSESEYSEPEYSEPDYNEEESYVEPYEEEEPSYYEEEPHEEMPVDENDLSTEEDIQQGQSIDTETDLPLENEALEEQP</sequence>
<dbReference type="Pfam" id="PF13240">
    <property type="entry name" value="Zn_Ribbon_1"/>
    <property type="match status" value="1"/>
</dbReference>
<protein>
    <submittedName>
        <fullName evidence="7">Trypsin-like peptidase domain-containing protein</fullName>
    </submittedName>
</protein>
<accession>A0ABU6P013</accession>
<keyword evidence="5" id="KW-0812">Transmembrane</keyword>
<keyword evidence="3" id="KW-0720">Serine protease</keyword>
<keyword evidence="8" id="KW-1185">Reference proteome</keyword>
<dbReference type="RefSeq" id="WP_066234584.1">
    <property type="nucleotide sequence ID" value="NZ_JARTFQ010000004.1"/>
</dbReference>
<evidence type="ECO:0000256" key="1">
    <source>
        <dbReference type="ARBA" id="ARBA00022670"/>
    </source>
</evidence>
<feature type="transmembrane region" description="Helical" evidence="5">
    <location>
        <begin position="31"/>
        <end position="52"/>
    </location>
</feature>
<dbReference type="SUPFAM" id="SSF50494">
    <property type="entry name" value="Trypsin-like serine proteases"/>
    <property type="match status" value="1"/>
</dbReference>
<feature type="compositionally biased region" description="Acidic residues" evidence="4">
    <location>
        <begin position="355"/>
        <end position="405"/>
    </location>
</feature>